<dbReference type="Gene3D" id="2.60.40.10">
    <property type="entry name" value="Immunoglobulins"/>
    <property type="match status" value="1"/>
</dbReference>
<dbReference type="EMBL" id="PNCM01000023">
    <property type="protein sequence ID" value="TMP80025.1"/>
    <property type="molecule type" value="Genomic_DNA"/>
</dbReference>
<reference evidence="5" key="2">
    <citation type="submission" date="2019-06" db="EMBL/GenBank/DDBJ databases">
        <title>Co-occurence of chitin degradation, pigmentation and bioactivity in marine Pseudoalteromonas.</title>
        <authorList>
            <person name="Sonnenschein E.C."/>
            <person name="Bech P.K."/>
        </authorList>
    </citation>
    <scope>NUCLEOTIDE SEQUENCE [LARGE SCALE GENOMIC DNA]</scope>
    <source>
        <strain evidence="5">S1189</strain>
    </source>
</reference>
<sequence length="1293" mass="143905">MTPTSVFRKAILASVISSTLALTGCGGSDDDSSSENAPQTPASNKAPTVSIGGEDQAKEQTEFKLSAEAADSDGSIASYEWTYQSDMDLTVSGADSAELTVTSANISEDKAVTFTLTVTDDDGATASVDKAIVIKRKVSSVTITGIVTDKPIVNANLTIFAGSASVNAFADETGRYTATFSVDESEADSLVQIRATGLGDQDNVEFVSQLNSMNKLVEQAGEDGELISDENFGVNITNVSTAEYALLTREGETFSTDEELQQALLNVDAEEKLKLAALIKIVVDNDDYELPEGVESTLDLVDDAATAAQFETEVNARDSEIIKKTEEEIKNDDDLVSGNTGSLVGDYIIHNPQYVTTAAYHLTLAEDGKGTVAAVNQVDISSWTNTDGNVELVLAVPLIISQSEVAVRDEFGNVVTDDQGNIVYDTVVYKTSKLNLKVISANEVFRSIDFVTNAQRYVNGTLDETSEANTSIYSSNLLDKSKTLAVEKSDLVATWYLDIYERNYIGDDALNVQKLVFNEDGTITGAGENETVTWSVENNVLTINYTDADYKGSSHFWITKSLAAGYQFVVLDNGRIKEDGSVDINDVHAKSEWGWLFKQDASLAMEEKDVIGRWTGFIGFDQDRYDMNVDEDLNVSIGLNPPSWAGRFEDGVFYRERYEQDGNYVSFCDISLDNCERGLMTHEFVAVADDKYFIRRIYEWDGNVQGDALLIYEYSPETEYTEFTAGLLQSGTTFFTYDTEGNLVEGSFTYSTQPVGNEERFVSELSIGEQTFTFSLVDGKLVYNTANGNYVVELIELTDTGIAVCTYPEGESCTDANKSTWLFEMPHLGEFFINNPETFFSQTYRIEMRDEGGTLHSQGTFTDAINFSWQLNDGLEIIPDYNRRYQGNIGGEITYAIIEKLKLNISADNSVEVEETLRLEDRYGDYLRTEIFQFNSKKFDKSVASNISNEDLIGKWTVNSYSIFSSYSPETEQGYGSGSLLLDDGGVGTFTNVNDREYTITWSFDEEGLKVLNSETANETTFLITKSLEAGGYQVIEDYQLDAGMYSATSSGLLLKDTSNIELSEEQWLGRWLYISGENQTDETGSMEIYDGLSAKYGLNNSNYKHYYEDKKLVRRRFDNALTGDFDTSCDLDKPDCILHDEWKLRPVAQNDNQYFVEAKRQRFNEDGTVRRNYQYLWTYNKAESIQIDGFKEYMIDNFMLQDISDPVNPVIWQGITTGIEGEQTQYALKIGDSEPMPYTFTDGRITVRMQDGFVYNIELVPNSNTKDGVTFCQYLVSESCETGEQIQLSFLN</sequence>
<keyword evidence="2" id="KW-0732">Signal</keyword>
<feature type="chain" id="PRO_5024398204" description="PKD/Chitinase domain-containing protein" evidence="2">
    <location>
        <begin position="24"/>
        <end position="1293"/>
    </location>
</feature>
<dbReference type="InterPro" id="IPR013783">
    <property type="entry name" value="Ig-like_fold"/>
</dbReference>
<feature type="compositionally biased region" description="Polar residues" evidence="1">
    <location>
        <begin position="35"/>
        <end position="47"/>
    </location>
</feature>
<dbReference type="OrthoDB" id="7052377at2"/>
<feature type="signal peptide" evidence="2">
    <location>
        <begin position="1"/>
        <end position="23"/>
    </location>
</feature>
<evidence type="ECO:0000313" key="4">
    <source>
        <dbReference type="EMBL" id="TMP80025.1"/>
    </source>
</evidence>
<dbReference type="RefSeq" id="WP_138567822.1">
    <property type="nucleotide sequence ID" value="NZ_PNCM01000023.1"/>
</dbReference>
<dbReference type="SMART" id="SM00089">
    <property type="entry name" value="PKD"/>
    <property type="match status" value="1"/>
</dbReference>
<gene>
    <name evidence="4" type="ORF">CWB73_12160</name>
</gene>
<feature type="region of interest" description="Disordered" evidence="1">
    <location>
        <begin position="24"/>
        <end position="58"/>
    </location>
</feature>
<accession>A0A5S3YTS5</accession>
<dbReference type="Pfam" id="PF22352">
    <property type="entry name" value="K319L-like_PKD"/>
    <property type="match status" value="1"/>
</dbReference>
<dbReference type="InterPro" id="IPR022409">
    <property type="entry name" value="PKD/Chitinase_dom"/>
</dbReference>
<evidence type="ECO:0000259" key="3">
    <source>
        <dbReference type="SMART" id="SM00089"/>
    </source>
</evidence>
<evidence type="ECO:0000256" key="2">
    <source>
        <dbReference type="SAM" id="SignalP"/>
    </source>
</evidence>
<organism evidence="4 5">
    <name type="scientific">Pseudoalteromonas phenolica</name>
    <dbReference type="NCBI Taxonomy" id="161398"/>
    <lineage>
        <taxon>Bacteria</taxon>
        <taxon>Pseudomonadati</taxon>
        <taxon>Pseudomonadota</taxon>
        <taxon>Gammaproteobacteria</taxon>
        <taxon>Alteromonadales</taxon>
        <taxon>Pseudoalteromonadaceae</taxon>
        <taxon>Pseudoalteromonas</taxon>
    </lineage>
</organism>
<comment type="caution">
    <text evidence="4">The sequence shown here is derived from an EMBL/GenBank/DDBJ whole genome shotgun (WGS) entry which is preliminary data.</text>
</comment>
<proteinExistence type="predicted"/>
<protein>
    <recommendedName>
        <fullName evidence="3">PKD/Chitinase domain-containing protein</fullName>
    </recommendedName>
</protein>
<dbReference type="Proteomes" id="UP000307362">
    <property type="component" value="Unassembled WGS sequence"/>
</dbReference>
<name>A0A5S3YTS5_9GAMM</name>
<evidence type="ECO:0000256" key="1">
    <source>
        <dbReference type="SAM" id="MobiDB-lite"/>
    </source>
</evidence>
<reference evidence="4 5" key="1">
    <citation type="submission" date="2017-12" db="EMBL/GenBank/DDBJ databases">
        <authorList>
            <person name="Paulsen S."/>
            <person name="Gram L.K."/>
        </authorList>
    </citation>
    <scope>NUCLEOTIDE SEQUENCE [LARGE SCALE GENOMIC DNA]</scope>
    <source>
        <strain evidence="4 5">S1189</strain>
    </source>
</reference>
<feature type="domain" description="PKD/Chitinase" evidence="3">
    <location>
        <begin position="48"/>
        <end position="137"/>
    </location>
</feature>
<evidence type="ECO:0000313" key="5">
    <source>
        <dbReference type="Proteomes" id="UP000307362"/>
    </source>
</evidence>